<organism evidence="4 5">
    <name type="scientific">Fusarium mexicanum</name>
    <dbReference type="NCBI Taxonomy" id="751941"/>
    <lineage>
        <taxon>Eukaryota</taxon>
        <taxon>Fungi</taxon>
        <taxon>Dikarya</taxon>
        <taxon>Ascomycota</taxon>
        <taxon>Pezizomycotina</taxon>
        <taxon>Sordariomycetes</taxon>
        <taxon>Hypocreomycetidae</taxon>
        <taxon>Hypocreales</taxon>
        <taxon>Nectriaceae</taxon>
        <taxon>Fusarium</taxon>
        <taxon>Fusarium fujikuroi species complex</taxon>
    </lineage>
</organism>
<name>A0A8H5IJ10_9HYPO</name>
<evidence type="ECO:0000256" key="2">
    <source>
        <dbReference type="ARBA" id="ARBA00022857"/>
    </source>
</evidence>
<dbReference type="PRINTS" id="PR00081">
    <property type="entry name" value="GDHRDH"/>
</dbReference>
<reference evidence="4 5" key="1">
    <citation type="submission" date="2020-05" db="EMBL/GenBank/DDBJ databases">
        <title>Identification and distribution of gene clusters putatively required for synthesis of sphingolipid metabolism inhibitors in phylogenetically diverse species of the filamentous fungus Fusarium.</title>
        <authorList>
            <person name="Kim H.-S."/>
            <person name="Busman M."/>
            <person name="Brown D.W."/>
            <person name="Divon H."/>
            <person name="Uhlig S."/>
            <person name="Proctor R.H."/>
        </authorList>
    </citation>
    <scope>NUCLEOTIDE SEQUENCE [LARGE SCALE GENOMIC DNA]</scope>
    <source>
        <strain evidence="4 5">NRRL 53147</strain>
    </source>
</reference>
<protein>
    <submittedName>
        <fullName evidence="4">Alcohol dehydrogenase Bli-4</fullName>
    </submittedName>
</protein>
<gene>
    <name evidence="4" type="ORF">FMEXI_9728</name>
</gene>
<dbReference type="PANTHER" id="PTHR24320:SF282">
    <property type="entry name" value="WW DOMAIN-CONTAINING OXIDOREDUCTASE"/>
    <property type="match status" value="1"/>
</dbReference>
<evidence type="ECO:0000313" key="5">
    <source>
        <dbReference type="Proteomes" id="UP000522262"/>
    </source>
</evidence>
<proteinExistence type="inferred from homology"/>
<dbReference type="GO" id="GO:0016491">
    <property type="term" value="F:oxidoreductase activity"/>
    <property type="evidence" value="ECO:0007669"/>
    <property type="project" value="UniProtKB-KW"/>
</dbReference>
<sequence>MTKGVSFSPDKDIPDLSGKVILVTGGNTGLGFEVIYQLSKHKPKHIYLAARSEEKANEAIKTLREKNPNAGPITFLQLDLGSLASIKAAAASFRSMSDRLDILINNAGIMAVPEGLTEDGYEIQFGTNHLGPALFTALLLPTLKATAAISTDARVIFLSSELENMAPKNSYLFDELKTTLPKFSTWTRYGQSKLAAVHYAQALANHNPDLKVVSIHPGVIATNLSGPVVRDYNFLMAALFKVAMKFVTVSIEEGTLNHLWTATSPDVKSGVFYFPVGVQGKGSSLSKDTKLRDQLWEWTQKELESHVPAGY</sequence>
<dbReference type="Gene3D" id="3.40.50.720">
    <property type="entry name" value="NAD(P)-binding Rossmann-like Domain"/>
    <property type="match status" value="1"/>
</dbReference>
<comment type="similarity">
    <text evidence="1">Belongs to the short-chain dehydrogenases/reductases (SDR) family.</text>
</comment>
<dbReference type="PANTHER" id="PTHR24320">
    <property type="entry name" value="RETINOL DEHYDROGENASE"/>
    <property type="match status" value="1"/>
</dbReference>
<dbReference type="Proteomes" id="UP000522262">
    <property type="component" value="Unassembled WGS sequence"/>
</dbReference>
<dbReference type="InterPro" id="IPR036291">
    <property type="entry name" value="NAD(P)-bd_dom_sf"/>
</dbReference>
<dbReference type="SUPFAM" id="SSF51735">
    <property type="entry name" value="NAD(P)-binding Rossmann-fold domains"/>
    <property type="match status" value="1"/>
</dbReference>
<keyword evidence="2" id="KW-0521">NADP</keyword>
<evidence type="ECO:0000256" key="1">
    <source>
        <dbReference type="ARBA" id="ARBA00006484"/>
    </source>
</evidence>
<keyword evidence="3" id="KW-0560">Oxidoreductase</keyword>
<dbReference type="InterPro" id="IPR002347">
    <property type="entry name" value="SDR_fam"/>
</dbReference>
<accession>A0A8H5IJ10</accession>
<keyword evidence="5" id="KW-1185">Reference proteome</keyword>
<dbReference type="AlphaFoldDB" id="A0A8H5IJ10"/>
<dbReference type="PROSITE" id="PS00061">
    <property type="entry name" value="ADH_SHORT"/>
    <property type="match status" value="1"/>
</dbReference>
<dbReference type="Pfam" id="PF00106">
    <property type="entry name" value="adh_short"/>
    <property type="match status" value="1"/>
</dbReference>
<comment type="caution">
    <text evidence="4">The sequence shown here is derived from an EMBL/GenBank/DDBJ whole genome shotgun (WGS) entry which is preliminary data.</text>
</comment>
<evidence type="ECO:0000313" key="4">
    <source>
        <dbReference type="EMBL" id="KAF5537739.1"/>
    </source>
</evidence>
<evidence type="ECO:0000256" key="3">
    <source>
        <dbReference type="ARBA" id="ARBA00023002"/>
    </source>
</evidence>
<dbReference type="InterPro" id="IPR020904">
    <property type="entry name" value="Sc_DH/Rdtase_CS"/>
</dbReference>
<dbReference type="EMBL" id="JAAOAM010000229">
    <property type="protein sequence ID" value="KAF5537739.1"/>
    <property type="molecule type" value="Genomic_DNA"/>
</dbReference>